<feature type="binding site" evidence="17">
    <location>
        <position position="22"/>
    </location>
    <ligand>
        <name>[4Fe-4S] cluster</name>
        <dbReference type="ChEBI" id="CHEBI:49883"/>
    </ligand>
</feature>
<evidence type="ECO:0000256" key="2">
    <source>
        <dbReference type="ARBA" id="ARBA00004691"/>
    </source>
</evidence>
<keyword evidence="8 17" id="KW-0479">Metal-binding</keyword>
<evidence type="ECO:0000256" key="8">
    <source>
        <dbReference type="ARBA" id="ARBA00022723"/>
    </source>
</evidence>
<name>A0A0A8USR4_LEGHA</name>
<comment type="similarity">
    <text evidence="3 17">Belongs to the QueH family.</text>
</comment>
<dbReference type="STRING" id="449.LHA_2778"/>
<evidence type="ECO:0000256" key="9">
    <source>
        <dbReference type="ARBA" id="ARBA00022785"/>
    </source>
</evidence>
<dbReference type="KEGG" id="lha:LHA_2778"/>
<evidence type="ECO:0000256" key="10">
    <source>
        <dbReference type="ARBA" id="ARBA00023002"/>
    </source>
</evidence>
<feature type="disulfide bond" description="Redox-active" evidence="17">
    <location>
        <begin position="183"/>
        <end position="185"/>
    </location>
</feature>
<gene>
    <name evidence="17" type="primary">queH</name>
    <name evidence="18" type="ORF">LHA_2778</name>
</gene>
<evidence type="ECO:0000256" key="13">
    <source>
        <dbReference type="ARBA" id="ARBA00023157"/>
    </source>
</evidence>
<keyword evidence="13 17" id="KW-1015">Disulfide bond</keyword>
<keyword evidence="7 17" id="KW-0819">tRNA processing</keyword>
<dbReference type="AlphaFoldDB" id="A0A0A8USR4"/>
<dbReference type="InterPro" id="IPR003828">
    <property type="entry name" value="QueH"/>
</dbReference>
<keyword evidence="9 17" id="KW-0671">Queuosine biosynthesis</keyword>
<keyword evidence="12 17" id="KW-0411">Iron-sulfur</keyword>
<dbReference type="Proteomes" id="UP000032803">
    <property type="component" value="Chromosome I"/>
</dbReference>
<dbReference type="UniPathway" id="UPA00392"/>
<keyword evidence="14 17" id="KW-0676">Redox-active center</keyword>
<evidence type="ECO:0000256" key="3">
    <source>
        <dbReference type="ARBA" id="ARBA00008207"/>
    </source>
</evidence>
<evidence type="ECO:0000256" key="7">
    <source>
        <dbReference type="ARBA" id="ARBA00022694"/>
    </source>
</evidence>
<keyword evidence="19" id="KW-1185">Reference proteome</keyword>
<dbReference type="RefSeq" id="WP_045106909.1">
    <property type="nucleotide sequence ID" value="NZ_LN681225.1"/>
</dbReference>
<dbReference type="GO" id="GO:0052693">
    <property type="term" value="F:epoxyqueuosine reductase activity"/>
    <property type="evidence" value="ECO:0007669"/>
    <property type="project" value="UniProtKB-UniRule"/>
</dbReference>
<dbReference type="PATRIC" id="fig|449.7.peg.2415"/>
<protein>
    <recommendedName>
        <fullName evidence="5 17">Epoxyqueuosine reductase QueH</fullName>
        <ecNumber evidence="4 17">1.17.99.6</ecNumber>
    </recommendedName>
    <alternativeName>
        <fullName evidence="15 17">Queuosine biosynthesis protein QueH</fullName>
    </alternativeName>
</protein>
<proteinExistence type="inferred from homology"/>
<dbReference type="PANTHER" id="PTHR36701">
    <property type="entry name" value="EPOXYQUEUOSINE REDUCTASE QUEH"/>
    <property type="match status" value="1"/>
</dbReference>
<dbReference type="GO" id="GO:0046872">
    <property type="term" value="F:metal ion binding"/>
    <property type="evidence" value="ECO:0007669"/>
    <property type="project" value="UniProtKB-KW"/>
</dbReference>
<evidence type="ECO:0000256" key="4">
    <source>
        <dbReference type="ARBA" id="ARBA00012622"/>
    </source>
</evidence>
<evidence type="ECO:0000313" key="19">
    <source>
        <dbReference type="Proteomes" id="UP000032803"/>
    </source>
</evidence>
<evidence type="ECO:0000256" key="5">
    <source>
        <dbReference type="ARBA" id="ARBA00016895"/>
    </source>
</evidence>
<evidence type="ECO:0000256" key="11">
    <source>
        <dbReference type="ARBA" id="ARBA00023004"/>
    </source>
</evidence>
<sequence length="228" mass="27043">MIEREQLVLPEGADKLLLHSCCAPCSGEVMEALLASKIDFSIFFYNPNIHPVQEYEIRKQENIEFAKKHNIPFIDADYDKDNWFTRIKGLEWEPERGKRCTACFDMRFERTALYAYEHGFPVISSSLGISRWKDMNQINDSGIRAASRYPNIVYWTYNWRKNGGSERMYQIAKRENFYKQEYCGCVYSLRDTNLWRKKNERERIKIGINYYSDDENNATQSSDNRESE</sequence>
<organism evidence="18 19">
    <name type="scientific">Legionella hackeliae</name>
    <dbReference type="NCBI Taxonomy" id="449"/>
    <lineage>
        <taxon>Bacteria</taxon>
        <taxon>Pseudomonadati</taxon>
        <taxon>Pseudomonadota</taxon>
        <taxon>Gammaproteobacteria</taxon>
        <taxon>Legionellales</taxon>
        <taxon>Legionellaceae</taxon>
        <taxon>Legionella</taxon>
    </lineage>
</organism>
<dbReference type="Pfam" id="PF02677">
    <property type="entry name" value="QueH"/>
    <property type="match status" value="1"/>
</dbReference>
<evidence type="ECO:0000256" key="14">
    <source>
        <dbReference type="ARBA" id="ARBA00023284"/>
    </source>
</evidence>
<dbReference type="GO" id="GO:0008616">
    <property type="term" value="P:tRNA queuosine(34) biosynthetic process"/>
    <property type="evidence" value="ECO:0007669"/>
    <property type="project" value="UniProtKB-UniRule"/>
</dbReference>
<evidence type="ECO:0000256" key="15">
    <source>
        <dbReference type="ARBA" id="ARBA00031446"/>
    </source>
</evidence>
<comment type="function">
    <text evidence="1 17">Catalyzes the conversion of epoxyqueuosine (oQ) to queuosine (Q), which is a hypermodified base found in the wobble positions of tRNA(Asp), tRNA(Asn), tRNA(His) and tRNA(Tyr).</text>
</comment>
<dbReference type="PANTHER" id="PTHR36701:SF1">
    <property type="entry name" value="EPOXYQUEUOSINE REDUCTASE QUEH"/>
    <property type="match status" value="1"/>
</dbReference>
<dbReference type="EC" id="1.17.99.6" evidence="4 17"/>
<evidence type="ECO:0000256" key="17">
    <source>
        <dbReference type="HAMAP-Rule" id="MF_02089"/>
    </source>
</evidence>
<comment type="catalytic activity">
    <reaction evidence="16 17">
        <text>epoxyqueuosine(34) in tRNA + AH2 = queuosine(34) in tRNA + A + H2O</text>
        <dbReference type="Rhea" id="RHEA:32159"/>
        <dbReference type="Rhea" id="RHEA-COMP:18571"/>
        <dbReference type="Rhea" id="RHEA-COMP:18582"/>
        <dbReference type="ChEBI" id="CHEBI:13193"/>
        <dbReference type="ChEBI" id="CHEBI:15377"/>
        <dbReference type="ChEBI" id="CHEBI:17499"/>
        <dbReference type="ChEBI" id="CHEBI:194431"/>
        <dbReference type="ChEBI" id="CHEBI:194443"/>
        <dbReference type="EC" id="1.17.99.6"/>
    </reaction>
</comment>
<evidence type="ECO:0000256" key="6">
    <source>
        <dbReference type="ARBA" id="ARBA00022485"/>
    </source>
</evidence>
<evidence type="ECO:0000256" key="16">
    <source>
        <dbReference type="ARBA" id="ARBA00047415"/>
    </source>
</evidence>
<dbReference type="OrthoDB" id="9801033at2"/>
<feature type="binding site" evidence="17">
    <location>
        <position position="100"/>
    </location>
    <ligand>
        <name>[4Fe-4S] cluster</name>
        <dbReference type="ChEBI" id="CHEBI:49883"/>
    </ligand>
</feature>
<reference evidence="19" key="1">
    <citation type="submission" date="2014-09" db="EMBL/GenBank/DDBJ databases">
        <authorList>
            <person name="Gomez-Valero L."/>
        </authorList>
    </citation>
    <scope>NUCLEOTIDE SEQUENCE [LARGE SCALE GENOMIC DNA]</scope>
    <source>
        <strain evidence="19">ATCC35250</strain>
    </source>
</reference>
<feature type="binding site" evidence="17">
    <location>
        <position position="21"/>
    </location>
    <ligand>
        <name>[4Fe-4S] cluster</name>
        <dbReference type="ChEBI" id="CHEBI:49883"/>
    </ligand>
</feature>
<evidence type="ECO:0000313" key="18">
    <source>
        <dbReference type="EMBL" id="CEK11778.1"/>
    </source>
</evidence>
<keyword evidence="6 17" id="KW-0004">4Fe-4S</keyword>
<dbReference type="HOGENOM" id="CLU_088177_0_0_6"/>
<evidence type="ECO:0000256" key="1">
    <source>
        <dbReference type="ARBA" id="ARBA00002268"/>
    </source>
</evidence>
<keyword evidence="10 17" id="KW-0560">Oxidoreductase</keyword>
<dbReference type="GO" id="GO:0051539">
    <property type="term" value="F:4 iron, 4 sulfur cluster binding"/>
    <property type="evidence" value="ECO:0007669"/>
    <property type="project" value="UniProtKB-UniRule"/>
</dbReference>
<dbReference type="EMBL" id="LN681225">
    <property type="protein sequence ID" value="CEK11778.1"/>
    <property type="molecule type" value="Genomic_DNA"/>
</dbReference>
<accession>A0A0A8USR4</accession>
<feature type="binding site" evidence="17">
    <location>
        <position position="103"/>
    </location>
    <ligand>
        <name>[4Fe-4S] cluster</name>
        <dbReference type="ChEBI" id="CHEBI:49883"/>
    </ligand>
</feature>
<dbReference type="HAMAP" id="MF_02089">
    <property type="entry name" value="QueH"/>
    <property type="match status" value="1"/>
</dbReference>
<evidence type="ECO:0000256" key="12">
    <source>
        <dbReference type="ARBA" id="ARBA00023014"/>
    </source>
</evidence>
<keyword evidence="11 17" id="KW-0408">Iron</keyword>
<comment type="pathway">
    <text evidence="2 17">tRNA modification; tRNA-queuosine biosynthesis.</text>
</comment>